<keyword evidence="2" id="KW-0677">Repeat</keyword>
<feature type="region of interest" description="Disordered" evidence="3">
    <location>
        <begin position="458"/>
        <end position="477"/>
    </location>
</feature>
<evidence type="ECO:0008006" key="7">
    <source>
        <dbReference type="Google" id="ProtNLM"/>
    </source>
</evidence>
<evidence type="ECO:0000256" key="1">
    <source>
        <dbReference type="ARBA" id="ARBA00022614"/>
    </source>
</evidence>
<dbReference type="EMBL" id="CAXDID020000312">
    <property type="protein sequence ID" value="CAL6075132.1"/>
    <property type="molecule type" value="Genomic_DNA"/>
</dbReference>
<dbReference type="SUPFAM" id="SSF52058">
    <property type="entry name" value="L domain-like"/>
    <property type="match status" value="1"/>
</dbReference>
<dbReference type="AlphaFoldDB" id="A0AA86PA44"/>
<reference evidence="5 6" key="2">
    <citation type="submission" date="2024-07" db="EMBL/GenBank/DDBJ databases">
        <authorList>
            <person name="Akdeniz Z."/>
        </authorList>
    </citation>
    <scope>NUCLEOTIDE SEQUENCE [LARGE SCALE GENOMIC DNA]</scope>
</reference>
<dbReference type="PANTHER" id="PTHR15454:SF56">
    <property type="entry name" value="PROTEIN PHOSPHATASE 1 REGULATORY SUBUNIT 7-RELATED"/>
    <property type="match status" value="1"/>
</dbReference>
<dbReference type="EMBL" id="CATOUU010000512">
    <property type="protein sequence ID" value="CAI9932252.1"/>
    <property type="molecule type" value="Genomic_DNA"/>
</dbReference>
<evidence type="ECO:0000313" key="6">
    <source>
        <dbReference type="Proteomes" id="UP001642409"/>
    </source>
</evidence>
<accession>A0AA86PA44</accession>
<dbReference type="InterPro" id="IPR001611">
    <property type="entry name" value="Leu-rich_rpt"/>
</dbReference>
<dbReference type="Proteomes" id="UP001642409">
    <property type="component" value="Unassembled WGS sequence"/>
</dbReference>
<feature type="compositionally biased region" description="Basic and acidic residues" evidence="3">
    <location>
        <begin position="675"/>
        <end position="686"/>
    </location>
</feature>
<organism evidence="4">
    <name type="scientific">Hexamita inflata</name>
    <dbReference type="NCBI Taxonomy" id="28002"/>
    <lineage>
        <taxon>Eukaryota</taxon>
        <taxon>Metamonada</taxon>
        <taxon>Diplomonadida</taxon>
        <taxon>Hexamitidae</taxon>
        <taxon>Hexamitinae</taxon>
        <taxon>Hexamita</taxon>
    </lineage>
</organism>
<keyword evidence="1" id="KW-0433">Leucine-rich repeat</keyword>
<dbReference type="PROSITE" id="PS51450">
    <property type="entry name" value="LRR"/>
    <property type="match status" value="2"/>
</dbReference>
<comment type="caution">
    <text evidence="4">The sequence shown here is derived from an EMBL/GenBank/DDBJ whole genome shotgun (WGS) entry which is preliminary data.</text>
</comment>
<dbReference type="PANTHER" id="PTHR15454">
    <property type="entry name" value="NISCHARIN RELATED"/>
    <property type="match status" value="1"/>
</dbReference>
<feature type="region of interest" description="Disordered" evidence="3">
    <location>
        <begin position="670"/>
        <end position="695"/>
    </location>
</feature>
<reference evidence="4" key="1">
    <citation type="submission" date="2023-06" db="EMBL/GenBank/DDBJ databases">
        <authorList>
            <person name="Kurt Z."/>
        </authorList>
    </citation>
    <scope>NUCLEOTIDE SEQUENCE</scope>
</reference>
<proteinExistence type="predicted"/>
<evidence type="ECO:0000256" key="3">
    <source>
        <dbReference type="SAM" id="MobiDB-lite"/>
    </source>
</evidence>
<dbReference type="Gene3D" id="3.80.10.10">
    <property type="entry name" value="Ribonuclease Inhibitor"/>
    <property type="match status" value="1"/>
</dbReference>
<dbReference type="GO" id="GO:0005737">
    <property type="term" value="C:cytoplasm"/>
    <property type="evidence" value="ECO:0007669"/>
    <property type="project" value="TreeGrafter"/>
</dbReference>
<evidence type="ECO:0000313" key="5">
    <source>
        <dbReference type="EMBL" id="CAL6075132.1"/>
    </source>
</evidence>
<gene>
    <name evidence="4" type="ORF">HINF_LOCUS19897</name>
    <name evidence="5" type="ORF">HINF_LOCUS57058</name>
</gene>
<protein>
    <recommendedName>
        <fullName evidence="7">Leucine-rich repeat-containing protein</fullName>
    </recommendedName>
</protein>
<keyword evidence="6" id="KW-1185">Reference proteome</keyword>
<name>A0AA86PA44_9EUKA</name>
<sequence>MEKYLQSYDYATTEVAHIDSRCKDQLDMKKYYLLLPALKNIAPNVLPFITSLNISGCKLQLFPYVLKSCKCLQDLTLSNNDLKTLPSLFIVYYFPFLKLLDVSDNQISTLESFNQLSCMQDLELLNCFGNPIPKLETRIELLESLFYSTSQSFEKQYEEGIRKNPYSVFLKMGSYLTVKNNYAQSLIQAIKADQFLQLNPIDKLHTISYDLMDLNLDVAQLLTGQQFKPIDSDPDIFIQGPGFYLQKDERLEAPIVQIGSLSNKTVSQQKITRQTRDLINKTLSQVDQILGKVSSQELVPQQQLKFGFFGQQFFCYQLSYKQDQFSTDSKKIKLNTTELINKRTIKDFKIQTDIPQNKLELMKINVKTTLPTEIENIFKKHLNETHFFLNMNQRTLQQTKLFPRLRVLNGEIITVNDIDKANNLHQRKITIKEQTEAAAFMHCKTKIPPMLKQSVEQYQGKKDKVKQNDDGEHKKKPKINTLAQQDLQNGMFQVGLTRPLSEVIKRRQIYERLLQQSKIEKQEALQQMRDFLVKDESELLNDFDDELKFAMLLKKYDLDQDTELGEFMKQCHEFTLKQAQKEDNEVKKVEASTYLASSIMNDKSKITPKGPFSAPNSANSLTKIQDVAPQIFRQSSLKKSFLKLDDLDVDDNHLLTNLALQTPSMAMRHKLAKTGKAESDHPKEESSHEEEIEQSRINVSLVNSVKQQIESQLMEDNKKVYVSNCLITAPGMQSSMLIQDDVALQSNNKMKMSTDPLLLIKESLPVYQEIQQQTFPEACRSKIMREVFMPESSSLPLDKILDPEALRQISPSKEFTNTDNLSTIRKSPQKLMPDFHMVLRNELNEQRKETDQLFVHIAKNIDPHVRKQLKTDHFTYQNVERHSSLLDAVMEGDQISGNPNVFKLESQYIGKIKPEKMNEAQEIMMTGKTPIPYSKKLIKTPNSVLQHTSKEIMNKIDDEIHRQNLRFEAQRHVNQKCDQDAAMKQLIKQNNEDIQRTQQNAMMKKHHDNLRLIATEPALPDTKQSPLRTQLINEQRKLNYIMAKQVKSEQQEIQNNYVNEALRYQNISDKDAIQPVRISSTALRQKYGEFSQPLNVASVEEAASHATLMKVEAAELIKQSSYIMTNSNQEIKNLENYQKEFIERQIQWDTKRSDPIEKLLSTNIDGDILHEVAGKGMYEKVIIETGVDMNGSLVKGVEARLNGDLHDKVTREFNDIKKYAEEQIEKLYMDDV</sequence>
<evidence type="ECO:0000256" key="2">
    <source>
        <dbReference type="ARBA" id="ARBA00022737"/>
    </source>
</evidence>
<feature type="compositionally biased region" description="Basic and acidic residues" evidence="3">
    <location>
        <begin position="459"/>
        <end position="473"/>
    </location>
</feature>
<dbReference type="InterPro" id="IPR032675">
    <property type="entry name" value="LRR_dom_sf"/>
</dbReference>
<evidence type="ECO:0000313" key="4">
    <source>
        <dbReference type="EMBL" id="CAI9932252.1"/>
    </source>
</evidence>